<evidence type="ECO:0000256" key="4">
    <source>
        <dbReference type="ARBA" id="ARBA00022692"/>
    </source>
</evidence>
<dbReference type="EMBL" id="CP068108">
    <property type="protein sequence ID" value="QQU00062.1"/>
    <property type="molecule type" value="Genomic_DNA"/>
</dbReference>
<keyword evidence="4 10" id="KW-0812">Transmembrane</keyword>
<evidence type="ECO:0000256" key="10">
    <source>
        <dbReference type="PROSITE-ProRule" id="PRU01360"/>
    </source>
</evidence>
<evidence type="ECO:0000256" key="1">
    <source>
        <dbReference type="ARBA" id="ARBA00004571"/>
    </source>
</evidence>
<dbReference type="SUPFAM" id="SSF49464">
    <property type="entry name" value="Carboxypeptidase regulatory domain-like"/>
    <property type="match status" value="1"/>
</dbReference>
<evidence type="ECO:0000256" key="8">
    <source>
        <dbReference type="ARBA" id="ARBA00023170"/>
    </source>
</evidence>
<keyword evidence="7 10" id="KW-0472">Membrane</keyword>
<keyword evidence="3 10" id="KW-1134">Transmembrane beta strand</keyword>
<keyword evidence="5 12" id="KW-0732">Signal</keyword>
<proteinExistence type="inferred from homology"/>
<dbReference type="SUPFAM" id="SSF56935">
    <property type="entry name" value="Porins"/>
    <property type="match status" value="1"/>
</dbReference>
<dbReference type="InterPro" id="IPR010917">
    <property type="entry name" value="TonB_rcpt_CS"/>
</dbReference>
<keyword evidence="9 10" id="KW-0998">Cell outer membrane</keyword>
<dbReference type="OrthoDB" id="9761152at2"/>
<evidence type="ECO:0000256" key="6">
    <source>
        <dbReference type="ARBA" id="ARBA00023077"/>
    </source>
</evidence>
<dbReference type="PANTHER" id="PTHR30069">
    <property type="entry name" value="TONB-DEPENDENT OUTER MEMBRANE RECEPTOR"/>
    <property type="match status" value="1"/>
</dbReference>
<dbReference type="Pfam" id="PF13715">
    <property type="entry name" value="CarbopepD_reg_2"/>
    <property type="match status" value="1"/>
</dbReference>
<dbReference type="AlphaFoldDB" id="A0A9Q7E8K7"/>
<dbReference type="GO" id="GO:0044718">
    <property type="term" value="P:siderophore transmembrane transport"/>
    <property type="evidence" value="ECO:0007669"/>
    <property type="project" value="TreeGrafter"/>
</dbReference>
<name>A0A9Q7E8K7_MYROD</name>
<evidence type="ECO:0000256" key="3">
    <source>
        <dbReference type="ARBA" id="ARBA00022452"/>
    </source>
</evidence>
<dbReference type="InterPro" id="IPR037066">
    <property type="entry name" value="Plug_dom_sf"/>
</dbReference>
<evidence type="ECO:0000256" key="7">
    <source>
        <dbReference type="ARBA" id="ARBA00023136"/>
    </source>
</evidence>
<gene>
    <name evidence="15" type="ORF">I6I88_18175</name>
</gene>
<feature type="signal peptide" evidence="12">
    <location>
        <begin position="1"/>
        <end position="22"/>
    </location>
</feature>
<feature type="domain" description="TonB-dependent receptor-like beta-barrel" evidence="13">
    <location>
        <begin position="469"/>
        <end position="907"/>
    </location>
</feature>
<reference evidence="15 16" key="1">
    <citation type="submission" date="2021-01" db="EMBL/GenBank/DDBJ databases">
        <title>FDA dAtabase for Regulatory Grade micrObial Sequences (FDA-ARGOS): Supporting development and validation of Infectious Disease Dx tests.</title>
        <authorList>
            <person name="Sproer C."/>
            <person name="Gronow S."/>
            <person name="Severitt S."/>
            <person name="Schroder I."/>
            <person name="Tallon L."/>
            <person name="Sadzewicz L."/>
            <person name="Zhao X."/>
            <person name="Boylan J."/>
            <person name="Ott S."/>
            <person name="Bowen H."/>
            <person name="Vavikolanu K."/>
            <person name="Mehta A."/>
            <person name="Aluvathingal J."/>
            <person name="Nadendla S."/>
            <person name="Lowell S."/>
            <person name="Myers T."/>
            <person name="Yan Y."/>
            <person name="Sichtig H."/>
        </authorList>
    </citation>
    <scope>NUCLEOTIDE SEQUENCE [LARGE SCALE GENOMIC DNA]</scope>
    <source>
        <strain evidence="15 16">FDAARGOS_1131</strain>
    </source>
</reference>
<dbReference type="GO" id="GO:0015344">
    <property type="term" value="F:siderophore uptake transmembrane transporter activity"/>
    <property type="evidence" value="ECO:0007669"/>
    <property type="project" value="TreeGrafter"/>
</dbReference>
<dbReference type="Gene3D" id="2.60.40.1120">
    <property type="entry name" value="Carboxypeptidase-like, regulatory domain"/>
    <property type="match status" value="1"/>
</dbReference>
<dbReference type="GO" id="GO:0009279">
    <property type="term" value="C:cell outer membrane"/>
    <property type="evidence" value="ECO:0007669"/>
    <property type="project" value="UniProtKB-SubCell"/>
</dbReference>
<dbReference type="InterPro" id="IPR008969">
    <property type="entry name" value="CarboxyPept-like_regulatory"/>
</dbReference>
<organism evidence="15 16">
    <name type="scientific">Myroides odoratus</name>
    <name type="common">Flavobacterium odoratum</name>
    <dbReference type="NCBI Taxonomy" id="256"/>
    <lineage>
        <taxon>Bacteria</taxon>
        <taxon>Pseudomonadati</taxon>
        <taxon>Bacteroidota</taxon>
        <taxon>Flavobacteriia</taxon>
        <taxon>Flavobacteriales</taxon>
        <taxon>Flavobacteriaceae</taxon>
        <taxon>Myroides</taxon>
    </lineage>
</organism>
<dbReference type="Gene3D" id="2.40.170.20">
    <property type="entry name" value="TonB-dependent receptor, beta-barrel domain"/>
    <property type="match status" value="1"/>
</dbReference>
<dbReference type="InterPro" id="IPR036942">
    <property type="entry name" value="Beta-barrel_TonB_sf"/>
</dbReference>
<keyword evidence="6 11" id="KW-0798">TonB box</keyword>
<evidence type="ECO:0000256" key="5">
    <source>
        <dbReference type="ARBA" id="ARBA00022729"/>
    </source>
</evidence>
<evidence type="ECO:0000259" key="13">
    <source>
        <dbReference type="Pfam" id="PF00593"/>
    </source>
</evidence>
<evidence type="ECO:0000259" key="14">
    <source>
        <dbReference type="Pfam" id="PF07715"/>
    </source>
</evidence>
<evidence type="ECO:0000256" key="11">
    <source>
        <dbReference type="RuleBase" id="RU003357"/>
    </source>
</evidence>
<evidence type="ECO:0000256" key="2">
    <source>
        <dbReference type="ARBA" id="ARBA00022448"/>
    </source>
</evidence>
<dbReference type="InterPro" id="IPR039426">
    <property type="entry name" value="TonB-dep_rcpt-like"/>
</dbReference>
<dbReference type="Pfam" id="PF00593">
    <property type="entry name" value="TonB_dep_Rec_b-barrel"/>
    <property type="match status" value="1"/>
</dbReference>
<dbReference type="Gene3D" id="2.170.130.10">
    <property type="entry name" value="TonB-dependent receptor, plug domain"/>
    <property type="match status" value="1"/>
</dbReference>
<keyword evidence="2 10" id="KW-0813">Transport</keyword>
<dbReference type="PROSITE" id="PS01156">
    <property type="entry name" value="TONB_DEPENDENT_REC_2"/>
    <property type="match status" value="1"/>
</dbReference>
<dbReference type="InterPro" id="IPR012910">
    <property type="entry name" value="Plug_dom"/>
</dbReference>
<dbReference type="Proteomes" id="UP000596202">
    <property type="component" value="Chromosome"/>
</dbReference>
<dbReference type="InterPro" id="IPR000531">
    <property type="entry name" value="Beta-barrel_TonB"/>
</dbReference>
<protein>
    <submittedName>
        <fullName evidence="15">TonB-dependent receptor</fullName>
    </submittedName>
</protein>
<dbReference type="PANTHER" id="PTHR30069:SF29">
    <property type="entry name" value="HEMOGLOBIN AND HEMOGLOBIN-HAPTOGLOBIN-BINDING PROTEIN 1-RELATED"/>
    <property type="match status" value="1"/>
</dbReference>
<comment type="similarity">
    <text evidence="10 11">Belongs to the TonB-dependent receptor family.</text>
</comment>
<dbReference type="RefSeq" id="WP_002988943.1">
    <property type="nucleotide sequence ID" value="NZ_CP068108.1"/>
</dbReference>
<dbReference type="GeneID" id="93529617"/>
<dbReference type="PROSITE" id="PS52016">
    <property type="entry name" value="TONB_DEPENDENT_REC_3"/>
    <property type="match status" value="1"/>
</dbReference>
<dbReference type="Pfam" id="PF07715">
    <property type="entry name" value="Plug"/>
    <property type="match status" value="1"/>
</dbReference>
<feature type="domain" description="TonB-dependent receptor plug" evidence="14">
    <location>
        <begin position="122"/>
        <end position="231"/>
    </location>
</feature>
<accession>A0A9Q7E8K7</accession>
<evidence type="ECO:0000313" key="16">
    <source>
        <dbReference type="Proteomes" id="UP000596202"/>
    </source>
</evidence>
<evidence type="ECO:0000256" key="12">
    <source>
        <dbReference type="SAM" id="SignalP"/>
    </source>
</evidence>
<sequence>MKNLKNWMLFIVMVITSTSAFSQNKVKGTVIDGELNMSLPGATVLVKGTQNGVSTDANGAFTLNVTSDKGEVVISFIGYQSKTVAFTVDANKVANLGNIVVNPDENMLADIVIMGVADVAKDRKTPVAVSTIKAAEIQEKLGSQEFPEILNTTPSVYASKGGGGYGDSNINIRGFDQRNVAVLINGMPVNDMEGGAVYWSNWAGLSDVTSAMQVQRGLGSSKIAISSVGGTINVLTRTSDAREGGSISAGIGNENYFKGLASYNTGVLENGLSASVLLGYTRGDGYVEGTGFEGYNYYLGLGYKSKDSRHNVQFTFTGAKQDHDQRSTSVSIENIQKWNDGKMNKRFNPDTGFYNGERFNFRSNYYNKPVMSINYDFNINETWTLGAVFYGSWGRGGGTGTIGGGPNGYRDFGTEVRDANGHMRFDDIAAWNRGETIADWKEIGKDKKPFGPGTSNSLMDDPMNPGQQGYYITDFDNKTKAYRGGWARRSSINSHDWYGTVINLNAKVNENWTVDFGADGRIYKGYHYQLLDNLMGADGFYVAKNNNNNNQHYIVGQTYDAKASMNPWVNWNNREKVGYHNDGNVKWLGGFGQVEYSKDDLSVFVQGAISNQWMQRVDYFNYDRSTAQGAKDYKTDWESILGGSIKGGANYNIDENHNVFVNSGYFSRQPFMNNGVYLNNTNTLNPDLTNEKVFGLEAGYGYRSHKLRANLNLYRTSWKDRVTRVTSKVKDLGTDGSIVDANGYATLVGVEQIHSGMEMDFIYYPVDRLTITGSFSWGDWKYASNVTGTYYNEETNQPIYNNPGEPESGFKTQTLYIDGAKVGGAPQLIANLGASYEIVKGLKIDANYRYNDNFYGSLDVEKTNSKEKSGSMKLPAFNLVDAGLSYRMEVGKEKQNALTMRFNVNNVFDTTYISSARTNIEATPESTTWKGIDVRNEVMLGAGRTWNFTMRFNF</sequence>
<evidence type="ECO:0000256" key="9">
    <source>
        <dbReference type="ARBA" id="ARBA00023237"/>
    </source>
</evidence>
<keyword evidence="8 15" id="KW-0675">Receptor</keyword>
<feature type="chain" id="PRO_5040449047" evidence="12">
    <location>
        <begin position="23"/>
        <end position="954"/>
    </location>
</feature>
<comment type="subcellular location">
    <subcellularLocation>
        <location evidence="1 10">Cell outer membrane</location>
        <topology evidence="1 10">Multi-pass membrane protein</topology>
    </subcellularLocation>
</comment>
<evidence type="ECO:0000313" key="15">
    <source>
        <dbReference type="EMBL" id="QQU00062.1"/>
    </source>
</evidence>